<reference evidence="3" key="1">
    <citation type="submission" date="2021-02" db="EMBL/GenBank/DDBJ databases">
        <authorList>
            <person name="Dougan E. K."/>
            <person name="Rhodes N."/>
            <person name="Thang M."/>
            <person name="Chan C."/>
        </authorList>
    </citation>
    <scope>NUCLEOTIDE SEQUENCE</scope>
</reference>
<dbReference type="Proteomes" id="UP000626109">
    <property type="component" value="Unassembled WGS sequence"/>
</dbReference>
<evidence type="ECO:0000313" key="4">
    <source>
        <dbReference type="Proteomes" id="UP000626109"/>
    </source>
</evidence>
<organism evidence="3 4">
    <name type="scientific">Polarella glacialis</name>
    <name type="common">Dinoflagellate</name>
    <dbReference type="NCBI Taxonomy" id="89957"/>
    <lineage>
        <taxon>Eukaryota</taxon>
        <taxon>Sar</taxon>
        <taxon>Alveolata</taxon>
        <taxon>Dinophyceae</taxon>
        <taxon>Suessiales</taxon>
        <taxon>Suessiaceae</taxon>
        <taxon>Polarella</taxon>
    </lineage>
</organism>
<name>A0A813LJ15_POLGL</name>
<dbReference type="Pfam" id="PF00112">
    <property type="entry name" value="Peptidase_C1"/>
    <property type="match status" value="1"/>
</dbReference>
<dbReference type="InterPro" id="IPR038765">
    <property type="entry name" value="Papain-like_cys_pep_sf"/>
</dbReference>
<dbReference type="GO" id="GO:0006508">
    <property type="term" value="P:proteolysis"/>
    <property type="evidence" value="ECO:0007669"/>
    <property type="project" value="InterPro"/>
</dbReference>
<gene>
    <name evidence="3" type="ORF">PGLA2088_LOCUS45064</name>
</gene>
<accession>A0A813LJ15</accession>
<dbReference type="InterPro" id="IPR013201">
    <property type="entry name" value="Prot_inhib_I29"/>
</dbReference>
<dbReference type="InterPro" id="IPR000668">
    <property type="entry name" value="Peptidase_C1A_C"/>
</dbReference>
<dbReference type="EMBL" id="CAJNNW010035520">
    <property type="protein sequence ID" value="CAE8728246.1"/>
    <property type="molecule type" value="Genomic_DNA"/>
</dbReference>
<evidence type="ECO:0000313" key="3">
    <source>
        <dbReference type="EMBL" id="CAE8728246.1"/>
    </source>
</evidence>
<dbReference type="GO" id="GO:0008234">
    <property type="term" value="F:cysteine-type peptidase activity"/>
    <property type="evidence" value="ECO:0007669"/>
    <property type="project" value="InterPro"/>
</dbReference>
<dbReference type="Gene3D" id="1.10.287.2250">
    <property type="match status" value="1"/>
</dbReference>
<dbReference type="Pfam" id="PF08246">
    <property type="entry name" value="Inhibitor_I29"/>
    <property type="match status" value="1"/>
</dbReference>
<feature type="domain" description="Peptidase C1A papain C-terminal" evidence="1">
    <location>
        <begin position="108"/>
        <end position="158"/>
    </location>
</feature>
<dbReference type="Gene3D" id="3.90.70.10">
    <property type="entry name" value="Cysteine proteinases"/>
    <property type="match status" value="1"/>
</dbReference>
<protein>
    <submittedName>
        <fullName evidence="3">Uncharacterized protein</fullName>
    </submittedName>
</protein>
<dbReference type="AlphaFoldDB" id="A0A813LJ15"/>
<dbReference type="SUPFAM" id="SSF54001">
    <property type="entry name" value="Cysteine proteinases"/>
    <property type="match status" value="1"/>
</dbReference>
<comment type="caution">
    <text evidence="3">The sequence shown here is derived from an EMBL/GenBank/DDBJ whole genome shotgun (WGS) entry which is preliminary data.</text>
</comment>
<evidence type="ECO:0000259" key="2">
    <source>
        <dbReference type="Pfam" id="PF08246"/>
    </source>
</evidence>
<sequence>MKQTASSAGIESAYDAFRAKHGRTQSVGSARYSQRVALFTKSHADVEAQNSLPGALWNAEINKFADQSDEEFKGLLGYRRVGQWWEASGAASGKPPSFLQLHNRRMVASTVDWRSNLTSSKFLREQGACGSSWAVAAVGALEIHAEIANSLSPSFPLSSWSTAHLTHSTVAELVAARGLQPSLLSSMSRRTVLQMPTPTLVTSTQMVRARRARHQSHEARAL</sequence>
<feature type="domain" description="Cathepsin propeptide inhibitor" evidence="2">
    <location>
        <begin position="14"/>
        <end position="72"/>
    </location>
</feature>
<evidence type="ECO:0000259" key="1">
    <source>
        <dbReference type="Pfam" id="PF00112"/>
    </source>
</evidence>
<proteinExistence type="predicted"/>